<keyword evidence="2" id="KW-0813">Transport</keyword>
<dbReference type="EMBL" id="JAPMXC010000001">
    <property type="protein sequence ID" value="MCY0386927.1"/>
    <property type="molecule type" value="Genomic_DNA"/>
</dbReference>
<feature type="transmembrane region" description="Helical" evidence="6">
    <location>
        <begin position="301"/>
        <end position="324"/>
    </location>
</feature>
<feature type="transmembrane region" description="Helical" evidence="6">
    <location>
        <begin position="353"/>
        <end position="372"/>
    </location>
</feature>
<protein>
    <submittedName>
        <fullName evidence="7">Amino acid permease</fullName>
    </submittedName>
</protein>
<feature type="transmembrane region" description="Helical" evidence="6">
    <location>
        <begin position="30"/>
        <end position="50"/>
    </location>
</feature>
<feature type="transmembrane region" description="Helical" evidence="6">
    <location>
        <begin position="156"/>
        <end position="175"/>
    </location>
</feature>
<comment type="subcellular location">
    <subcellularLocation>
        <location evidence="1">Membrane</location>
        <topology evidence="1">Multi-pass membrane protein</topology>
    </subcellularLocation>
</comment>
<dbReference type="RefSeq" id="WP_267846596.1">
    <property type="nucleotide sequence ID" value="NZ_JAPMXC010000001.1"/>
</dbReference>
<dbReference type="Gene3D" id="1.20.1740.10">
    <property type="entry name" value="Amino acid/polyamine transporter I"/>
    <property type="match status" value="1"/>
</dbReference>
<name>A0ABT3ZKP9_9BURK</name>
<evidence type="ECO:0000313" key="7">
    <source>
        <dbReference type="EMBL" id="MCY0386927.1"/>
    </source>
</evidence>
<evidence type="ECO:0000256" key="5">
    <source>
        <dbReference type="ARBA" id="ARBA00023136"/>
    </source>
</evidence>
<dbReference type="InterPro" id="IPR002293">
    <property type="entry name" value="AA/rel_permease1"/>
</dbReference>
<feature type="transmembrane region" description="Helical" evidence="6">
    <location>
        <begin position="187"/>
        <end position="205"/>
    </location>
</feature>
<keyword evidence="4 6" id="KW-1133">Transmembrane helix</keyword>
<accession>A0ABT3ZKP9</accession>
<evidence type="ECO:0000256" key="4">
    <source>
        <dbReference type="ARBA" id="ARBA00022989"/>
    </source>
</evidence>
<comment type="caution">
    <text evidence="7">The sequence shown here is derived from an EMBL/GenBank/DDBJ whole genome shotgun (WGS) entry which is preliminary data.</text>
</comment>
<keyword evidence="5 6" id="KW-0472">Membrane</keyword>
<keyword evidence="8" id="KW-1185">Reference proteome</keyword>
<evidence type="ECO:0000256" key="6">
    <source>
        <dbReference type="SAM" id="Phobius"/>
    </source>
</evidence>
<dbReference type="Proteomes" id="UP001082899">
    <property type="component" value="Unassembled WGS sequence"/>
</dbReference>
<evidence type="ECO:0000256" key="2">
    <source>
        <dbReference type="ARBA" id="ARBA00022448"/>
    </source>
</evidence>
<dbReference type="Pfam" id="PF13520">
    <property type="entry name" value="AA_permease_2"/>
    <property type="match status" value="1"/>
</dbReference>
<sequence length="464" mass="49243">MSLFRTKNIATMVADTRRAALDKTLGPLDLTFLGIGAIIGTGIFVLTGTGAMLAGPALTLSFVVAAIACALAALSYAEFASSIPVAGSIYTYSYAVIGELVAWLMGWVLVLEYGLAVSAVSVGWSGYFQSFLSGFGVTLPTVLTAAPGALPGVTTWFNLPAFVVVLLVATLLAVGVRQTARINNIMVTIKISVVLLVLAVGIFHVKPANWHPYMPMGWHGVFQAAAIMFFAYIGFDAVSSAAEEVKNPKRDLPIGIIASLLVCTLLYIGVTAVLTGITPWHQFAGIAHPVSLSFQQIGATWIAGFIDLGAVLGMLTVLLVMGYGQTRLLFAMSRDGLLPPALSRVHPRFRTPFNATWIMGGVFGLIGALVPLDVLAELVNFGTLTAFAMVSLSVIIMRRTHPDLPRGFRCPGAPVVPGLAIAACLFLLSQLQTVTWLAFAVWVAIGLVVYFAYSRRHSHLAKGS</sequence>
<gene>
    <name evidence="7" type="ORF">OVY01_06715</name>
</gene>
<evidence type="ECO:0000313" key="8">
    <source>
        <dbReference type="Proteomes" id="UP001082899"/>
    </source>
</evidence>
<feature type="transmembrane region" description="Helical" evidence="6">
    <location>
        <begin position="217"/>
        <end position="235"/>
    </location>
</feature>
<feature type="transmembrane region" description="Helical" evidence="6">
    <location>
        <begin position="131"/>
        <end position="150"/>
    </location>
</feature>
<feature type="transmembrane region" description="Helical" evidence="6">
    <location>
        <begin position="434"/>
        <end position="453"/>
    </location>
</feature>
<feature type="transmembrane region" description="Helical" evidence="6">
    <location>
        <begin position="57"/>
        <end position="77"/>
    </location>
</feature>
<dbReference type="PANTHER" id="PTHR43243">
    <property type="entry name" value="INNER MEMBRANE TRANSPORTER YGJI-RELATED"/>
    <property type="match status" value="1"/>
</dbReference>
<feature type="transmembrane region" description="Helical" evidence="6">
    <location>
        <begin position="408"/>
        <end position="428"/>
    </location>
</feature>
<organism evidence="7 8">
    <name type="scientific">Robbsia betulipollinis</name>
    <dbReference type="NCBI Taxonomy" id="2981849"/>
    <lineage>
        <taxon>Bacteria</taxon>
        <taxon>Pseudomonadati</taxon>
        <taxon>Pseudomonadota</taxon>
        <taxon>Betaproteobacteria</taxon>
        <taxon>Burkholderiales</taxon>
        <taxon>Burkholderiaceae</taxon>
        <taxon>Robbsia</taxon>
    </lineage>
</organism>
<feature type="transmembrane region" description="Helical" evidence="6">
    <location>
        <begin position="256"/>
        <end position="281"/>
    </location>
</feature>
<proteinExistence type="predicted"/>
<reference evidence="7" key="1">
    <citation type="submission" date="2022-11" db="EMBL/GenBank/DDBJ databases">
        <title>Robbsia betulipollinis sp. nov., isolated from pollen of birch (Betula pendula).</title>
        <authorList>
            <person name="Shi H."/>
            <person name="Ambika Manirajan B."/>
            <person name="Ratering S."/>
            <person name="Geissler-Plaum R."/>
            <person name="Schnell S."/>
        </authorList>
    </citation>
    <scope>NUCLEOTIDE SEQUENCE</scope>
    <source>
        <strain evidence="7">Bb-Pol-6</strain>
    </source>
</reference>
<keyword evidence="3 6" id="KW-0812">Transmembrane</keyword>
<feature type="transmembrane region" description="Helical" evidence="6">
    <location>
        <begin position="378"/>
        <end position="396"/>
    </location>
</feature>
<dbReference type="PIRSF" id="PIRSF006060">
    <property type="entry name" value="AA_transporter"/>
    <property type="match status" value="1"/>
</dbReference>
<dbReference type="PANTHER" id="PTHR43243:SF4">
    <property type="entry name" value="CATIONIC AMINO ACID TRANSPORTER 4"/>
    <property type="match status" value="1"/>
</dbReference>
<evidence type="ECO:0000256" key="1">
    <source>
        <dbReference type="ARBA" id="ARBA00004141"/>
    </source>
</evidence>
<evidence type="ECO:0000256" key="3">
    <source>
        <dbReference type="ARBA" id="ARBA00022692"/>
    </source>
</evidence>
<feature type="transmembrane region" description="Helical" evidence="6">
    <location>
        <begin position="89"/>
        <end position="110"/>
    </location>
</feature>